<evidence type="ECO:0000313" key="2">
    <source>
        <dbReference type="Proteomes" id="UP000001121"/>
    </source>
</evidence>
<name>A7ZFC9_CAMC1</name>
<accession>A7ZFC9</accession>
<dbReference type="Proteomes" id="UP000001121">
    <property type="component" value="Chromosome"/>
</dbReference>
<dbReference type="OrthoDB" id="10018970at2"/>
<sequence>MSSDFNDVFSGADLPRYTFSTAKGSLNFVFHGDSILARFYETDNLQFYKNTDNGAVMLKSFSFPLYNGNNEFFSCDCMFFYGYNSSARFDYFVSGLYPEIDYTTASSSLKSDLDNLKNGLIYGNRLLNVSLPFNLKTNGNPFASLAPGSIVSVSGFSNLFLVNKTYSLHLSSFKISVFYDLWSIDFASSKLNEIFLQRLFCPASLLDRANLDDAKQYKEAVLLRYILGGYFSSSKFYGIVNYKEEDGVDFKVGIANNLDDPNEDHL</sequence>
<proteinExistence type="predicted"/>
<evidence type="ECO:0000313" key="1">
    <source>
        <dbReference type="EMBL" id="EAT98334.1"/>
    </source>
</evidence>
<dbReference type="KEGG" id="cco:CCC13826_0257"/>
<dbReference type="EMBL" id="CP000792">
    <property type="protein sequence ID" value="EAT98334.1"/>
    <property type="molecule type" value="Genomic_DNA"/>
</dbReference>
<reference evidence="2" key="1">
    <citation type="submission" date="2007-10" db="EMBL/GenBank/DDBJ databases">
        <title>Genome sequence of Campylobacter concisus 13826 isolated from human feces.</title>
        <authorList>
            <person name="Fouts D.E."/>
            <person name="Mongodin E.F."/>
            <person name="Puiu D."/>
            <person name="Sebastian Y."/>
            <person name="Miller W.G."/>
            <person name="Mandrell R.E."/>
            <person name="On S."/>
            <person name="Nelson K.E."/>
        </authorList>
    </citation>
    <scope>NUCLEOTIDE SEQUENCE [LARGE SCALE GENOMIC DNA]</scope>
    <source>
        <strain evidence="2">13826</strain>
    </source>
</reference>
<gene>
    <name evidence="1" type="ORF">CCC13826_0257</name>
</gene>
<dbReference type="RefSeq" id="WP_012140354.1">
    <property type="nucleotide sequence ID" value="NC_009802.2"/>
</dbReference>
<organism evidence="1 2">
    <name type="scientific">Campylobacter concisus (strain 13826)</name>
    <dbReference type="NCBI Taxonomy" id="360104"/>
    <lineage>
        <taxon>Bacteria</taxon>
        <taxon>Pseudomonadati</taxon>
        <taxon>Campylobacterota</taxon>
        <taxon>Epsilonproteobacteria</taxon>
        <taxon>Campylobacterales</taxon>
        <taxon>Campylobacteraceae</taxon>
        <taxon>Campylobacter</taxon>
    </lineage>
</organism>
<dbReference type="HOGENOM" id="CLU_1044619_0_0_7"/>
<dbReference type="AlphaFoldDB" id="A7ZFC9"/>
<dbReference type="STRING" id="360104.CCC13826_0257"/>
<protein>
    <submittedName>
        <fullName evidence="1">Uncharacterized protein</fullName>
    </submittedName>
</protein>